<gene>
    <name evidence="10" type="ORF">M3P05_16000</name>
</gene>
<comment type="caution">
    <text evidence="10">The sequence shown here is derived from an EMBL/GenBank/DDBJ whole genome shotgun (WGS) entry which is preliminary data.</text>
</comment>
<dbReference type="InterPro" id="IPR051084">
    <property type="entry name" value="H+-coupled_symporters"/>
</dbReference>
<dbReference type="InterPro" id="IPR011701">
    <property type="entry name" value="MFS"/>
</dbReference>
<evidence type="ECO:0000313" key="11">
    <source>
        <dbReference type="Proteomes" id="UP001203338"/>
    </source>
</evidence>
<evidence type="ECO:0000259" key="9">
    <source>
        <dbReference type="PROSITE" id="PS50850"/>
    </source>
</evidence>
<accession>A0ABT0PJ99</accession>
<dbReference type="Proteomes" id="UP001203338">
    <property type="component" value="Unassembled WGS sequence"/>
</dbReference>
<sequence>MAGQNHLSPSKVVAIVSLGGFLELYDFIIYAMMAGYLADHFFPAGDQAVSLLLTFSTFSVGYLARPLGGAVFGHIGDRYGRKRTFALSVLMMAASTLTISVLPGYSQLGVLAPVMLTILRLVQGFSLGGEVPGAITYLRETQKHPGLAGGALFMALMLGVAGASMVHNLLLVMLGQQQVAEWGWRLAFALGGSLGIVSYYIRRRFRESPVFQALFEGQKRTQIPLVELVSSRGKSLVAGVMVMAMAGAVATVLLIFGPGYYIRMLGYPSSEVSFAIAVASVAASPACLLGGWLCEHVSRNHLLLILGMALGAVSVPMFHLWVSGGSIWLVAIPASLMGALFTGVIPVLLGGLFPARFRYTGVGLSYNLGMTIFGGLSPPLIMFLVGQTGDLSIPGYYLTGVAGLGLCGVIMLSGRGRLTNHKMAHRAIS</sequence>
<feature type="transmembrane region" description="Helical" evidence="8">
    <location>
        <begin position="111"/>
        <end position="135"/>
    </location>
</feature>
<evidence type="ECO:0000256" key="6">
    <source>
        <dbReference type="ARBA" id="ARBA00022989"/>
    </source>
</evidence>
<dbReference type="Gene3D" id="1.20.1250.20">
    <property type="entry name" value="MFS general substrate transporter like domains"/>
    <property type="match status" value="1"/>
</dbReference>
<keyword evidence="7 8" id="KW-0472">Membrane</keyword>
<feature type="transmembrane region" description="Helical" evidence="8">
    <location>
        <begin position="327"/>
        <end position="352"/>
    </location>
</feature>
<dbReference type="InterPro" id="IPR036259">
    <property type="entry name" value="MFS_trans_sf"/>
</dbReference>
<comment type="subcellular location">
    <subcellularLocation>
        <location evidence="1">Cell membrane</location>
        <topology evidence="1">Multi-pass membrane protein</topology>
    </subcellularLocation>
</comment>
<dbReference type="Pfam" id="PF07690">
    <property type="entry name" value="MFS_1"/>
    <property type="match status" value="1"/>
</dbReference>
<dbReference type="RefSeq" id="WP_249701033.1">
    <property type="nucleotide sequence ID" value="NZ_JAMFLX010000025.1"/>
</dbReference>
<reference evidence="10 11" key="1">
    <citation type="submission" date="2022-05" db="EMBL/GenBank/DDBJ databases">
        <authorList>
            <person name="Park J.-S."/>
        </authorList>
    </citation>
    <scope>NUCLEOTIDE SEQUENCE [LARGE SCALE GENOMIC DNA]</scope>
    <source>
        <strain evidence="10 11">2012CJ34-2</strain>
    </source>
</reference>
<feature type="transmembrane region" description="Helical" evidence="8">
    <location>
        <begin position="396"/>
        <end position="414"/>
    </location>
</feature>
<evidence type="ECO:0000256" key="7">
    <source>
        <dbReference type="ARBA" id="ARBA00023136"/>
    </source>
</evidence>
<keyword evidence="2" id="KW-0813">Transport</keyword>
<evidence type="ECO:0000313" key="10">
    <source>
        <dbReference type="EMBL" id="MCL6271424.1"/>
    </source>
</evidence>
<feature type="transmembrane region" description="Helical" evidence="8">
    <location>
        <begin position="48"/>
        <end position="64"/>
    </location>
</feature>
<keyword evidence="11" id="KW-1185">Reference proteome</keyword>
<evidence type="ECO:0000256" key="8">
    <source>
        <dbReference type="SAM" id="Phobius"/>
    </source>
</evidence>
<feature type="transmembrane region" description="Helical" evidence="8">
    <location>
        <begin position="12"/>
        <end position="36"/>
    </location>
</feature>
<feature type="transmembrane region" description="Helical" evidence="8">
    <location>
        <begin position="147"/>
        <end position="170"/>
    </location>
</feature>
<dbReference type="SUPFAM" id="SSF103473">
    <property type="entry name" value="MFS general substrate transporter"/>
    <property type="match status" value="1"/>
</dbReference>
<dbReference type="EMBL" id="JAMFLX010000025">
    <property type="protein sequence ID" value="MCL6271424.1"/>
    <property type="molecule type" value="Genomic_DNA"/>
</dbReference>
<evidence type="ECO:0000256" key="2">
    <source>
        <dbReference type="ARBA" id="ARBA00022448"/>
    </source>
</evidence>
<feature type="transmembrane region" description="Helical" evidence="8">
    <location>
        <begin position="182"/>
        <end position="201"/>
    </location>
</feature>
<dbReference type="PANTHER" id="PTHR43528:SF1">
    <property type="entry name" value="ALPHA-KETOGLUTARATE PERMEASE"/>
    <property type="match status" value="1"/>
</dbReference>
<evidence type="ECO:0000256" key="3">
    <source>
        <dbReference type="ARBA" id="ARBA00022475"/>
    </source>
</evidence>
<evidence type="ECO:0000256" key="1">
    <source>
        <dbReference type="ARBA" id="ARBA00004651"/>
    </source>
</evidence>
<proteinExistence type="predicted"/>
<feature type="transmembrane region" description="Helical" evidence="8">
    <location>
        <begin position="274"/>
        <end position="294"/>
    </location>
</feature>
<feature type="transmembrane region" description="Helical" evidence="8">
    <location>
        <begin position="301"/>
        <end position="321"/>
    </location>
</feature>
<dbReference type="PROSITE" id="PS50850">
    <property type="entry name" value="MFS"/>
    <property type="match status" value="1"/>
</dbReference>
<keyword evidence="3" id="KW-1003">Cell membrane</keyword>
<feature type="transmembrane region" description="Helical" evidence="8">
    <location>
        <begin position="85"/>
        <end position="105"/>
    </location>
</feature>
<name>A0ABT0PJ99_9GAMM</name>
<evidence type="ECO:0000256" key="5">
    <source>
        <dbReference type="ARBA" id="ARBA00022847"/>
    </source>
</evidence>
<protein>
    <submittedName>
        <fullName evidence="10">MFS transporter</fullName>
    </submittedName>
</protein>
<organism evidence="10 11">
    <name type="scientific">Parendozoicomonas callyspongiae</name>
    <dbReference type="NCBI Taxonomy" id="2942213"/>
    <lineage>
        <taxon>Bacteria</taxon>
        <taxon>Pseudomonadati</taxon>
        <taxon>Pseudomonadota</taxon>
        <taxon>Gammaproteobacteria</taxon>
        <taxon>Oceanospirillales</taxon>
        <taxon>Endozoicomonadaceae</taxon>
        <taxon>Parendozoicomonas</taxon>
    </lineage>
</organism>
<dbReference type="InterPro" id="IPR020846">
    <property type="entry name" value="MFS_dom"/>
</dbReference>
<keyword evidence="5" id="KW-0769">Symport</keyword>
<evidence type="ECO:0000256" key="4">
    <source>
        <dbReference type="ARBA" id="ARBA00022692"/>
    </source>
</evidence>
<dbReference type="PANTHER" id="PTHR43528">
    <property type="entry name" value="ALPHA-KETOGLUTARATE PERMEASE"/>
    <property type="match status" value="1"/>
</dbReference>
<keyword evidence="4 8" id="KW-0812">Transmembrane</keyword>
<feature type="transmembrane region" description="Helical" evidence="8">
    <location>
        <begin position="364"/>
        <end position="384"/>
    </location>
</feature>
<feature type="transmembrane region" description="Helical" evidence="8">
    <location>
        <begin position="236"/>
        <end position="262"/>
    </location>
</feature>
<keyword evidence="6 8" id="KW-1133">Transmembrane helix</keyword>
<feature type="domain" description="Major facilitator superfamily (MFS) profile" evidence="9">
    <location>
        <begin position="12"/>
        <end position="417"/>
    </location>
</feature>